<gene>
    <name evidence="3" type="ORF">AWC38_SpisGene16412</name>
</gene>
<organism evidence="3 4">
    <name type="scientific">Stylophora pistillata</name>
    <name type="common">Smooth cauliflower coral</name>
    <dbReference type="NCBI Taxonomy" id="50429"/>
    <lineage>
        <taxon>Eukaryota</taxon>
        <taxon>Metazoa</taxon>
        <taxon>Cnidaria</taxon>
        <taxon>Anthozoa</taxon>
        <taxon>Hexacorallia</taxon>
        <taxon>Scleractinia</taxon>
        <taxon>Astrocoeniina</taxon>
        <taxon>Pocilloporidae</taxon>
        <taxon>Stylophora</taxon>
    </lineage>
</organism>
<protein>
    <submittedName>
        <fullName evidence="3">Uncharacterized protein</fullName>
    </submittedName>
</protein>
<proteinExistence type="predicted"/>
<reference evidence="4" key="1">
    <citation type="journal article" date="2017" name="bioRxiv">
        <title>Comparative analysis of the genomes of Stylophora pistillata and Acropora digitifera provides evidence for extensive differences between species of corals.</title>
        <authorList>
            <person name="Voolstra C.R."/>
            <person name="Li Y."/>
            <person name="Liew Y.J."/>
            <person name="Baumgarten S."/>
            <person name="Zoccola D."/>
            <person name="Flot J.-F."/>
            <person name="Tambutte S."/>
            <person name="Allemand D."/>
            <person name="Aranda M."/>
        </authorList>
    </citation>
    <scope>NUCLEOTIDE SEQUENCE [LARGE SCALE GENOMIC DNA]</scope>
</reference>
<dbReference type="EMBL" id="LSMT01000372">
    <property type="protein sequence ID" value="PFX19184.1"/>
    <property type="molecule type" value="Genomic_DNA"/>
</dbReference>
<evidence type="ECO:0000313" key="4">
    <source>
        <dbReference type="Proteomes" id="UP000225706"/>
    </source>
</evidence>
<keyword evidence="2" id="KW-0812">Transmembrane</keyword>
<dbReference type="Gene3D" id="1.10.287.70">
    <property type="match status" value="1"/>
</dbReference>
<name>A0A2B4RL91_STYPI</name>
<dbReference type="AlphaFoldDB" id="A0A2B4RL91"/>
<evidence type="ECO:0000313" key="3">
    <source>
        <dbReference type="EMBL" id="PFX19184.1"/>
    </source>
</evidence>
<accession>A0A2B4RL91</accession>
<dbReference type="Gene3D" id="1.20.1070.10">
    <property type="entry name" value="Rhodopsin 7-helix transmembrane proteins"/>
    <property type="match status" value="1"/>
</dbReference>
<feature type="region of interest" description="Disordered" evidence="1">
    <location>
        <begin position="272"/>
        <end position="294"/>
    </location>
</feature>
<dbReference type="SUPFAM" id="SSF81321">
    <property type="entry name" value="Family A G protein-coupled receptor-like"/>
    <property type="match status" value="1"/>
</dbReference>
<feature type="transmembrane region" description="Helical" evidence="2">
    <location>
        <begin position="114"/>
        <end position="138"/>
    </location>
</feature>
<evidence type="ECO:0000256" key="1">
    <source>
        <dbReference type="SAM" id="MobiDB-lite"/>
    </source>
</evidence>
<keyword evidence="2" id="KW-1133">Transmembrane helix</keyword>
<feature type="transmembrane region" description="Helical" evidence="2">
    <location>
        <begin position="20"/>
        <end position="44"/>
    </location>
</feature>
<keyword evidence="4" id="KW-1185">Reference proteome</keyword>
<sequence length="294" mass="32777">MNVKAFISKAKLNNVPREVYAALVCALVLNCVAFPFTVLLNLLVMVAEKTKQRLRTNCNVVIAGLATTDLLVGVVDRRNNSDEFPESFWKGVREGVWWAVGYGDKSPKSSLARIYAASWMVISFILPSIFTAEVSSMLTETQMKSLQKLKNHLAGEDEKRRIEDYSCMSARKGADRDKQIVMALKHHIIGVEMEVKPACLSRADVTVHSLVESVRKKMKDFESEGQAAIMIYASGGLVARMFISGSVWDLTRLQDLWKNEESTVGGESHVKVGFETDKDPTENCVPRGEENDEP</sequence>
<dbReference type="OrthoDB" id="5955836at2759"/>
<evidence type="ECO:0000256" key="2">
    <source>
        <dbReference type="SAM" id="Phobius"/>
    </source>
</evidence>
<feature type="compositionally biased region" description="Basic and acidic residues" evidence="1">
    <location>
        <begin position="272"/>
        <end position="281"/>
    </location>
</feature>
<comment type="caution">
    <text evidence="3">The sequence shown here is derived from an EMBL/GenBank/DDBJ whole genome shotgun (WGS) entry which is preliminary data.</text>
</comment>
<dbReference type="SUPFAM" id="SSF81324">
    <property type="entry name" value="Voltage-gated potassium channels"/>
    <property type="match status" value="1"/>
</dbReference>
<keyword evidence="2" id="KW-0472">Membrane</keyword>
<dbReference type="Proteomes" id="UP000225706">
    <property type="component" value="Unassembled WGS sequence"/>
</dbReference>